<dbReference type="Gene3D" id="1.20.120.910">
    <property type="entry name" value="DksA, coiled-coil domain"/>
    <property type="match status" value="1"/>
</dbReference>
<evidence type="ECO:0000259" key="5">
    <source>
        <dbReference type="Pfam" id="PF01258"/>
    </source>
</evidence>
<evidence type="ECO:0000256" key="4">
    <source>
        <dbReference type="PROSITE-ProRule" id="PRU00510"/>
    </source>
</evidence>
<comment type="caution">
    <text evidence="6">The sequence shown here is derived from an EMBL/GenBank/DDBJ whole genome shotgun (WGS) entry which is preliminary data.</text>
</comment>
<evidence type="ECO:0000313" key="6">
    <source>
        <dbReference type="EMBL" id="OQP31905.1"/>
    </source>
</evidence>
<gene>
    <name evidence="6" type="ORF">B2J69_17040</name>
</gene>
<name>A0A1V9DDQ1_9GAMM</name>
<dbReference type="AlphaFoldDB" id="A0A1V9DDQ1"/>
<dbReference type="SUPFAM" id="SSF57716">
    <property type="entry name" value="Glucocorticoid receptor-like (DNA-binding domain)"/>
    <property type="match status" value="1"/>
</dbReference>
<keyword evidence="2" id="KW-0863">Zinc-finger</keyword>
<dbReference type="Proteomes" id="UP000192769">
    <property type="component" value="Unassembled WGS sequence"/>
</dbReference>
<evidence type="ECO:0000313" key="7">
    <source>
        <dbReference type="Proteomes" id="UP000192769"/>
    </source>
</evidence>
<accession>A0A1V9DDQ1</accession>
<dbReference type="RefSeq" id="WP_081140830.1">
    <property type="nucleotide sequence ID" value="NZ_MWUE01000025.1"/>
</dbReference>
<feature type="domain" description="Zinc finger DksA/TraR C4-type" evidence="5">
    <location>
        <begin position="35"/>
        <end position="65"/>
    </location>
</feature>
<evidence type="ECO:0000256" key="2">
    <source>
        <dbReference type="ARBA" id="ARBA00022771"/>
    </source>
</evidence>
<evidence type="ECO:0000256" key="1">
    <source>
        <dbReference type="ARBA" id="ARBA00022723"/>
    </source>
</evidence>
<dbReference type="PANTHER" id="PTHR38777">
    <property type="entry name" value="FELS-2 PROPHAGE PROTEIN"/>
    <property type="match status" value="1"/>
</dbReference>
<keyword evidence="7" id="KW-1185">Reference proteome</keyword>
<dbReference type="PANTHER" id="PTHR38777:SF1">
    <property type="entry name" value="DNAK SUPPRESSOR PROTEIN"/>
    <property type="match status" value="1"/>
</dbReference>
<keyword evidence="3" id="KW-0862">Zinc</keyword>
<keyword evidence="1" id="KW-0479">Metal-binding</keyword>
<protein>
    <recommendedName>
        <fullName evidence="5">Zinc finger DksA/TraR C4-type domain-containing protein</fullName>
    </recommendedName>
</protein>
<dbReference type="NCBIfam" id="TIGR02419">
    <property type="entry name" value="C4_traR_proteo"/>
    <property type="match status" value="1"/>
</dbReference>
<dbReference type="GO" id="GO:1900378">
    <property type="term" value="P:positive regulation of secondary metabolite biosynthetic process"/>
    <property type="evidence" value="ECO:0007669"/>
    <property type="project" value="TreeGrafter"/>
</dbReference>
<dbReference type="PROSITE" id="PS51128">
    <property type="entry name" value="ZF_DKSA_2"/>
    <property type="match status" value="1"/>
</dbReference>
<dbReference type="InterPro" id="IPR000962">
    <property type="entry name" value="Znf_DskA_TraR"/>
</dbReference>
<dbReference type="Pfam" id="PF01258">
    <property type="entry name" value="zf-dskA_traR"/>
    <property type="match status" value="1"/>
</dbReference>
<evidence type="ECO:0000256" key="3">
    <source>
        <dbReference type="ARBA" id="ARBA00022833"/>
    </source>
</evidence>
<reference evidence="6 7" key="1">
    <citation type="submission" date="2017-02" db="EMBL/GenBank/DDBJ databases">
        <title>Whole genome shotgun sequence of Pantoea agglomerans strain AS1 isolated from a cycad, Zamia floridana in Central Florida, USA.</title>
        <authorList>
            <person name="Lata P."/>
            <person name="Govindarajan S."/>
            <person name="Qi F."/>
            <person name="Li J.-L."/>
            <person name="Maurya S.K."/>
            <person name="Sahoo M.K."/>
        </authorList>
    </citation>
    <scope>NUCLEOTIDE SEQUENCE [LARGE SCALE GENOMIC DNA]</scope>
    <source>
        <strain evidence="6 7">AS1</strain>
    </source>
</reference>
<feature type="zinc finger region" description="dksA C4-type" evidence="4">
    <location>
        <begin position="35"/>
        <end position="59"/>
    </location>
</feature>
<sequence length="74" mass="8222">MVDTMDIAQQRQAERLAQDIAAVTQRPKGVSAFFCEECDSAIPEARRRALNGVSRCVGCQELAERRARHYQGGV</sequence>
<proteinExistence type="predicted"/>
<dbReference type="EMBL" id="MWUE01000025">
    <property type="protein sequence ID" value="OQP31905.1"/>
    <property type="molecule type" value="Genomic_DNA"/>
</dbReference>
<dbReference type="GO" id="GO:0008270">
    <property type="term" value="F:zinc ion binding"/>
    <property type="evidence" value="ECO:0007669"/>
    <property type="project" value="UniProtKB-KW"/>
</dbReference>
<dbReference type="OrthoDB" id="962301at2"/>
<organism evidence="6 7">
    <name type="scientific">Pantoea latae</name>
    <dbReference type="NCBI Taxonomy" id="1964541"/>
    <lineage>
        <taxon>Bacteria</taxon>
        <taxon>Pseudomonadati</taxon>
        <taxon>Pseudomonadota</taxon>
        <taxon>Gammaproteobacteria</taxon>
        <taxon>Enterobacterales</taxon>
        <taxon>Erwiniaceae</taxon>
        <taxon>Pantoea</taxon>
    </lineage>
</organism>
<dbReference type="InterPro" id="IPR012783">
    <property type="entry name" value="Znf_C4_TraR"/>
</dbReference>